<comment type="cofactor">
    <cofactor evidence="1">
        <name>pyridoxal 5'-phosphate</name>
        <dbReference type="ChEBI" id="CHEBI:597326"/>
    </cofactor>
</comment>
<reference evidence="8 9" key="1">
    <citation type="journal article" date="2004" name="PLoS Biol.">
        <title>Genomic insights into methanotrophy: the complete genome sequence of Methylococcus capsulatus (Bath).</title>
        <authorList>
            <person name="Ward N.L."/>
            <person name="Larsen O."/>
            <person name="Sakwa J."/>
            <person name="Bruseth L."/>
            <person name="Khouri H.M."/>
            <person name="Durkin A.S."/>
            <person name="Dimitrov G."/>
            <person name="Jiang L."/>
            <person name="Scanlan D."/>
            <person name="Kang K.H."/>
            <person name="Lewis M.R."/>
            <person name="Nelson K.E."/>
            <person name="Methe B.A."/>
            <person name="Wu M."/>
            <person name="Heidelberg J.F."/>
            <person name="Paulsen I.T."/>
            <person name="Fouts D.E."/>
            <person name="Ravel J."/>
            <person name="Tettelin H."/>
            <person name="Ren Q."/>
            <person name="Read T.D."/>
            <person name="DeBoy R.T."/>
            <person name="Seshadri R."/>
            <person name="Salzberg S.L."/>
            <person name="Jensen H.B."/>
            <person name="Birkeland N.K."/>
            <person name="Nelson W.C."/>
            <person name="Dodson R.J."/>
            <person name="Grindhaug S.H."/>
            <person name="Holt I.E."/>
            <person name="Eidhammer I."/>
            <person name="Jonasen I."/>
            <person name="Vanaken S."/>
            <person name="Utterback T.R."/>
            <person name="Feldblyum T.V."/>
            <person name="Fraser C.M."/>
            <person name="Lillehaug J.R."/>
            <person name="Eisen J.A."/>
        </authorList>
    </citation>
    <scope>NUCLEOTIDE SEQUENCE [LARGE SCALE GENOMIC DNA]</scope>
    <source>
        <strain evidence="9">ATCC 33009 / NCIMB 11132 / Bath</strain>
    </source>
</reference>
<dbReference type="GO" id="GO:0030170">
    <property type="term" value="F:pyridoxal phosphate binding"/>
    <property type="evidence" value="ECO:0007669"/>
    <property type="project" value="InterPro"/>
</dbReference>
<dbReference type="CDD" id="cd00609">
    <property type="entry name" value="AAT_like"/>
    <property type="match status" value="1"/>
</dbReference>
<dbReference type="EMBL" id="AE017282">
    <property type="protein sequence ID" value="AAU90982.1"/>
    <property type="molecule type" value="Genomic_DNA"/>
</dbReference>
<dbReference type="Proteomes" id="UP000006821">
    <property type="component" value="Chromosome"/>
</dbReference>
<evidence type="ECO:0000256" key="1">
    <source>
        <dbReference type="ARBA" id="ARBA00001933"/>
    </source>
</evidence>
<evidence type="ECO:0000313" key="9">
    <source>
        <dbReference type="Proteomes" id="UP000006821"/>
    </source>
</evidence>
<comment type="subunit">
    <text evidence="3">Homodimer.</text>
</comment>
<dbReference type="InterPro" id="IPR015424">
    <property type="entry name" value="PyrdxlP-dep_Trfase"/>
</dbReference>
<dbReference type="eggNOG" id="COG1167">
    <property type="taxonomic scope" value="Bacteria"/>
</dbReference>
<feature type="domain" description="Aminotransferase class I/classII large" evidence="7">
    <location>
        <begin position="116"/>
        <end position="436"/>
    </location>
</feature>
<dbReference type="HOGENOM" id="CLU_017584_0_6_6"/>
<proteinExistence type="inferred from homology"/>
<dbReference type="FunFam" id="3.40.640.10:FF:000053">
    <property type="entry name" value="Aminotransferase, class I"/>
    <property type="match status" value="1"/>
</dbReference>
<dbReference type="PANTHER" id="PTHR42790:SF19">
    <property type="entry name" value="KYNURENINE_ALPHA-AMINOADIPATE AMINOTRANSFERASE, MITOCHONDRIAL"/>
    <property type="match status" value="1"/>
</dbReference>
<dbReference type="InterPro" id="IPR004839">
    <property type="entry name" value="Aminotransferase_I/II_large"/>
</dbReference>
<accession>Q602R5</accession>
<keyword evidence="6" id="KW-0663">Pyridoxal phosphate</keyword>
<comment type="similarity">
    <text evidence="2">Belongs to the class-I pyridoxal-phosphate-dependent aminotransferase family.</text>
</comment>
<dbReference type="InterPro" id="IPR015421">
    <property type="entry name" value="PyrdxlP-dep_Trfase_major"/>
</dbReference>
<dbReference type="InterPro" id="IPR015422">
    <property type="entry name" value="PyrdxlP-dep_Trfase_small"/>
</dbReference>
<evidence type="ECO:0000259" key="7">
    <source>
        <dbReference type="Pfam" id="PF00155"/>
    </source>
</evidence>
<keyword evidence="4 8" id="KW-0032">Aminotransferase</keyword>
<evidence type="ECO:0000256" key="5">
    <source>
        <dbReference type="ARBA" id="ARBA00022679"/>
    </source>
</evidence>
<dbReference type="Pfam" id="PF00155">
    <property type="entry name" value="Aminotran_1_2"/>
    <property type="match status" value="1"/>
</dbReference>
<dbReference type="Gene3D" id="3.40.640.10">
    <property type="entry name" value="Type I PLP-dependent aspartate aminotransferase-like (Major domain)"/>
    <property type="match status" value="1"/>
</dbReference>
<dbReference type="PANTHER" id="PTHR42790">
    <property type="entry name" value="AMINOTRANSFERASE"/>
    <property type="match status" value="1"/>
</dbReference>
<dbReference type="KEGG" id="mca:MCA2997"/>
<gene>
    <name evidence="8" type="ordered locus">MCA2997</name>
</gene>
<dbReference type="InterPro" id="IPR050859">
    <property type="entry name" value="Class-I_PLP-dep_aminotransf"/>
</dbReference>
<name>Q602R5_METCA</name>
<dbReference type="GO" id="GO:0008483">
    <property type="term" value="F:transaminase activity"/>
    <property type="evidence" value="ECO:0007669"/>
    <property type="project" value="UniProtKB-KW"/>
</dbReference>
<evidence type="ECO:0000256" key="6">
    <source>
        <dbReference type="ARBA" id="ARBA00022898"/>
    </source>
</evidence>
<protein>
    <submittedName>
        <fullName evidence="8">Aminotransferase, class I</fullName>
    </submittedName>
</protein>
<dbReference type="SUPFAM" id="SSF53383">
    <property type="entry name" value="PLP-dependent transferases"/>
    <property type="match status" value="1"/>
</dbReference>
<evidence type="ECO:0000256" key="4">
    <source>
        <dbReference type="ARBA" id="ARBA00022576"/>
    </source>
</evidence>
<evidence type="ECO:0000256" key="3">
    <source>
        <dbReference type="ARBA" id="ARBA00011738"/>
    </source>
</evidence>
<dbReference type="AlphaFoldDB" id="Q602R5"/>
<evidence type="ECO:0000256" key="2">
    <source>
        <dbReference type="ARBA" id="ARBA00007441"/>
    </source>
</evidence>
<dbReference type="STRING" id="243233.MCA2997"/>
<dbReference type="Gene3D" id="3.90.1150.10">
    <property type="entry name" value="Aspartate Aminotransferase, domain 1"/>
    <property type="match status" value="1"/>
</dbReference>
<keyword evidence="5 8" id="KW-0808">Transferase</keyword>
<sequence length="452" mass="48827">MSQSGAAGAFAPALQATMLYSRKLANADGPTASALGRALGEPASNFFKTIQPNRLEQPHRIFMTPRLSRRTERLTSSLIRDILQITQRPGVISFAGGLPAEEMMPELDFGACAADSRQYGPSEGEPVLRDLIARGLSGLGLRCQTEQVLVTTGSQQGIDLVGKLFIDEGTPVLLESPTYLAALQCFRVYGAEFHGLPLQVGGIDPDALKAAIVRHRPAFVYLIPSFQNPSGCCYADAARRAVAAVLDETGTPLVEDDPYRDLVYTSCDRTPVCAYLERAPWVYLGSFSKITAPGLRVGYLASSPGLFPWLVRLKQSSDLHTGRTGQAWLARFLSSGDFGKHLAHMNGVYAGRRDTMQAALERHFSGLAEWSAPAGGLFFWLRLVGNIDTLAALKVALGRDVAFMPGEPFFPVADQRYPALRLNFSHATPEKIERGIGLLSEVLSECAAPAAG</sequence>
<dbReference type="GO" id="GO:1901605">
    <property type="term" value="P:alpha-amino acid metabolic process"/>
    <property type="evidence" value="ECO:0007669"/>
    <property type="project" value="TreeGrafter"/>
</dbReference>
<organism evidence="8 9">
    <name type="scientific">Methylococcus capsulatus (strain ATCC 33009 / NCIMB 11132 / Bath)</name>
    <dbReference type="NCBI Taxonomy" id="243233"/>
    <lineage>
        <taxon>Bacteria</taxon>
        <taxon>Pseudomonadati</taxon>
        <taxon>Pseudomonadota</taxon>
        <taxon>Gammaproteobacteria</taxon>
        <taxon>Methylococcales</taxon>
        <taxon>Methylococcaceae</taxon>
        <taxon>Methylococcus</taxon>
    </lineage>
</organism>
<evidence type="ECO:0000313" key="8">
    <source>
        <dbReference type="EMBL" id="AAU90982.1"/>
    </source>
</evidence>